<keyword evidence="2" id="KW-1185">Reference proteome</keyword>
<dbReference type="STRING" id="36847.CLNEO_10840"/>
<reference evidence="1 2" key="1">
    <citation type="submission" date="2016-01" db="EMBL/GenBank/DDBJ databases">
        <title>Genome sequence of Clostridium neopropionicum X4, DSM-3847.</title>
        <authorList>
            <person name="Poehlein A."/>
            <person name="Beck M.H."/>
            <person name="Bengelsdorf F.R."/>
            <person name="Daniel R."/>
            <person name="Duerre P."/>
        </authorList>
    </citation>
    <scope>NUCLEOTIDE SEQUENCE [LARGE SCALE GENOMIC DNA]</scope>
    <source>
        <strain evidence="1 2">DSM-3847</strain>
    </source>
</reference>
<dbReference type="Proteomes" id="UP000070539">
    <property type="component" value="Unassembled WGS sequence"/>
</dbReference>
<dbReference type="AlphaFoldDB" id="A0A136WH13"/>
<organism evidence="1 2">
    <name type="scientific">Anaerotignum neopropionicum</name>
    <dbReference type="NCBI Taxonomy" id="36847"/>
    <lineage>
        <taxon>Bacteria</taxon>
        <taxon>Bacillati</taxon>
        <taxon>Bacillota</taxon>
        <taxon>Clostridia</taxon>
        <taxon>Lachnospirales</taxon>
        <taxon>Anaerotignaceae</taxon>
        <taxon>Anaerotignum</taxon>
    </lineage>
</organism>
<evidence type="ECO:0008006" key="3">
    <source>
        <dbReference type="Google" id="ProtNLM"/>
    </source>
</evidence>
<evidence type="ECO:0000313" key="1">
    <source>
        <dbReference type="EMBL" id="KXL53858.1"/>
    </source>
</evidence>
<accession>A0A136WH13</accession>
<sequence>MVLTFGGDILKEPQNKNKKRTAVWLYPDTFEKMDVLLKEDNCNNRSEFIERALTFYMGYLVSNQSTDYLSKILLGAIQGTLRETENRQSANLFRLSVEMSMMMNIFAAGLEISDEDLRKLRGRCVTEVKRNKGRINMEDAIKYQMGIEE</sequence>
<comment type="caution">
    <text evidence="1">The sequence shown here is derived from an EMBL/GenBank/DDBJ whole genome shotgun (WGS) entry which is preliminary data.</text>
</comment>
<name>A0A136WH13_9FIRM</name>
<proteinExistence type="predicted"/>
<dbReference type="EMBL" id="LRVM01000002">
    <property type="protein sequence ID" value="KXL53858.1"/>
    <property type="molecule type" value="Genomic_DNA"/>
</dbReference>
<evidence type="ECO:0000313" key="2">
    <source>
        <dbReference type="Proteomes" id="UP000070539"/>
    </source>
</evidence>
<gene>
    <name evidence="1" type="ORF">CLNEO_10840</name>
</gene>
<protein>
    <recommendedName>
        <fullName evidence="3">Ribbon-helix-helix protein CopG domain-containing protein</fullName>
    </recommendedName>
</protein>